<dbReference type="Proteomes" id="UP000183810">
    <property type="component" value="Chromosome"/>
</dbReference>
<keyword evidence="2" id="KW-1185">Reference proteome</keyword>
<sequence length="126" mass="14447">MTAASVALLQPDPRDAGIRRYFGLGTLAMLSGHPYQQVREWRWSERVWVPSPDIEVGRWSGWSLACIRAWSPDGAPYLRPPLVSFADTAEMTRRHRVTREAPWRCIYDGTIAAPVVWVDDRPGWLR</sequence>
<dbReference type="AlphaFoldDB" id="A0A1J0VWM8"/>
<accession>A0A1J0VWM8</accession>
<name>A0A1J0VWM8_9NOCA</name>
<reference evidence="1" key="1">
    <citation type="submission" date="2016-11" db="EMBL/GenBank/DDBJ databases">
        <authorList>
            <person name="Jaros S."/>
            <person name="Januszkiewicz K."/>
            <person name="Wedrychowicz H."/>
        </authorList>
    </citation>
    <scope>NUCLEOTIDE SEQUENCE [LARGE SCALE GENOMIC DNA]</scope>
    <source>
        <strain evidence="1">Y48</strain>
    </source>
</reference>
<evidence type="ECO:0000313" key="2">
    <source>
        <dbReference type="Proteomes" id="UP000183810"/>
    </source>
</evidence>
<gene>
    <name evidence="1" type="ORF">BOX37_23580</name>
</gene>
<dbReference type="EMBL" id="CP018082">
    <property type="protein sequence ID" value="APE36417.1"/>
    <property type="molecule type" value="Genomic_DNA"/>
</dbReference>
<dbReference type="OrthoDB" id="4544694at2"/>
<dbReference type="RefSeq" id="WP_071929594.1">
    <property type="nucleotide sequence ID" value="NZ_CP018082.1"/>
</dbReference>
<evidence type="ECO:0000313" key="1">
    <source>
        <dbReference type="EMBL" id="APE36417.1"/>
    </source>
</evidence>
<organism evidence="1 2">
    <name type="scientific">Nocardia mangyaensis</name>
    <dbReference type="NCBI Taxonomy" id="2213200"/>
    <lineage>
        <taxon>Bacteria</taxon>
        <taxon>Bacillati</taxon>
        <taxon>Actinomycetota</taxon>
        <taxon>Actinomycetes</taxon>
        <taxon>Mycobacteriales</taxon>
        <taxon>Nocardiaceae</taxon>
        <taxon>Nocardia</taxon>
    </lineage>
</organism>
<dbReference type="KEGG" id="nsl:BOX37_23580"/>
<proteinExistence type="predicted"/>
<protein>
    <submittedName>
        <fullName evidence="1">Uncharacterized protein</fullName>
    </submittedName>
</protein>